<keyword evidence="2" id="KW-1185">Reference proteome</keyword>
<dbReference type="EMBL" id="BAABAS010000004">
    <property type="protein sequence ID" value="GAA4226155.1"/>
    <property type="molecule type" value="Genomic_DNA"/>
</dbReference>
<reference evidence="2" key="1">
    <citation type="journal article" date="2019" name="Int. J. Syst. Evol. Microbiol.">
        <title>The Global Catalogue of Microorganisms (GCM) 10K type strain sequencing project: providing services to taxonomists for standard genome sequencing and annotation.</title>
        <authorList>
            <consortium name="The Broad Institute Genomics Platform"/>
            <consortium name="The Broad Institute Genome Sequencing Center for Infectious Disease"/>
            <person name="Wu L."/>
            <person name="Ma J."/>
        </authorList>
    </citation>
    <scope>NUCLEOTIDE SEQUENCE [LARGE SCALE GENOMIC DNA]</scope>
    <source>
        <strain evidence="2">JCM 17440</strain>
    </source>
</reference>
<accession>A0ABP8BTY0</accession>
<dbReference type="RefSeq" id="WP_344890519.1">
    <property type="nucleotide sequence ID" value="NZ_BAABAS010000004.1"/>
</dbReference>
<gene>
    <name evidence="1" type="ORF">GCM10022254_10250</name>
</gene>
<organism evidence="1 2">
    <name type="scientific">Actinomadura meridiana</name>
    <dbReference type="NCBI Taxonomy" id="559626"/>
    <lineage>
        <taxon>Bacteria</taxon>
        <taxon>Bacillati</taxon>
        <taxon>Actinomycetota</taxon>
        <taxon>Actinomycetes</taxon>
        <taxon>Streptosporangiales</taxon>
        <taxon>Thermomonosporaceae</taxon>
        <taxon>Actinomadura</taxon>
    </lineage>
</organism>
<name>A0ABP8BTY0_9ACTN</name>
<proteinExistence type="predicted"/>
<protein>
    <submittedName>
        <fullName evidence="1">Uncharacterized protein</fullName>
    </submittedName>
</protein>
<sequence length="70" mass="7893">MNATVETPRPSAAETLRAKYGDEWDIWRELLPGGRHGDWLAETRPGVEPHQILRAATVNALTEQLREARS</sequence>
<dbReference type="Proteomes" id="UP001501710">
    <property type="component" value="Unassembled WGS sequence"/>
</dbReference>
<evidence type="ECO:0000313" key="2">
    <source>
        <dbReference type="Proteomes" id="UP001501710"/>
    </source>
</evidence>
<evidence type="ECO:0000313" key="1">
    <source>
        <dbReference type="EMBL" id="GAA4226155.1"/>
    </source>
</evidence>
<comment type="caution">
    <text evidence="1">The sequence shown here is derived from an EMBL/GenBank/DDBJ whole genome shotgun (WGS) entry which is preliminary data.</text>
</comment>